<reference evidence="1" key="2">
    <citation type="journal article" date="2022" name="Microbiol. Resour. Announc.">
        <title>Metagenome Sequencing to Explore Phylogenomics of Terrestrial Cyanobacteria.</title>
        <authorList>
            <person name="Ward R.D."/>
            <person name="Stajich J.E."/>
            <person name="Johansen J.R."/>
            <person name="Huntemann M."/>
            <person name="Clum A."/>
            <person name="Foster B."/>
            <person name="Foster B."/>
            <person name="Roux S."/>
            <person name="Palaniappan K."/>
            <person name="Varghese N."/>
            <person name="Mukherjee S."/>
            <person name="Reddy T.B.K."/>
            <person name="Daum C."/>
            <person name="Copeland A."/>
            <person name="Chen I.A."/>
            <person name="Ivanova N.N."/>
            <person name="Kyrpides N.C."/>
            <person name="Shapiro N."/>
            <person name="Eloe-Fadrosh E.A."/>
            <person name="Pietrasiak N."/>
        </authorList>
    </citation>
    <scope>NUCLEOTIDE SEQUENCE</scope>
    <source>
        <strain evidence="1">UHER 2000/2452</strain>
    </source>
</reference>
<reference evidence="1" key="1">
    <citation type="submission" date="2021-05" db="EMBL/GenBank/DDBJ databases">
        <authorList>
            <person name="Pietrasiak N."/>
            <person name="Ward R."/>
            <person name="Stajich J.E."/>
            <person name="Kurbessoian T."/>
        </authorList>
    </citation>
    <scope>NUCLEOTIDE SEQUENCE</scope>
    <source>
        <strain evidence="1">UHER 2000/2452</strain>
    </source>
</reference>
<dbReference type="AlphaFoldDB" id="A0A951QHL4"/>
<name>A0A951QHL4_9CYAN</name>
<organism evidence="1 2">
    <name type="scientific">Drouetiella hepatica Uher 2000/2452</name>
    <dbReference type="NCBI Taxonomy" id="904376"/>
    <lineage>
        <taxon>Bacteria</taxon>
        <taxon>Bacillati</taxon>
        <taxon>Cyanobacteriota</taxon>
        <taxon>Cyanophyceae</taxon>
        <taxon>Oculatellales</taxon>
        <taxon>Oculatellaceae</taxon>
        <taxon>Drouetiella</taxon>
    </lineage>
</organism>
<sequence length="71" mass="7949">MNRLEELEQNSKLKVEIESSFRSDKSVVETRSAMSNGKQLRPFGLCAGEFVVPDDFDAPLPEEILSAFEGE</sequence>
<dbReference type="Proteomes" id="UP000757435">
    <property type="component" value="Unassembled WGS sequence"/>
</dbReference>
<comment type="caution">
    <text evidence="1">The sequence shown here is derived from an EMBL/GenBank/DDBJ whole genome shotgun (WGS) entry which is preliminary data.</text>
</comment>
<dbReference type="EMBL" id="JAHHHD010000050">
    <property type="protein sequence ID" value="MBW4661935.1"/>
    <property type="molecule type" value="Genomic_DNA"/>
</dbReference>
<protein>
    <submittedName>
        <fullName evidence="1">Type II toxin-antitoxin system Phd/YefM family antitoxin</fullName>
    </submittedName>
</protein>
<accession>A0A951QHL4</accession>
<evidence type="ECO:0000313" key="2">
    <source>
        <dbReference type="Proteomes" id="UP000757435"/>
    </source>
</evidence>
<evidence type="ECO:0000313" key="1">
    <source>
        <dbReference type="EMBL" id="MBW4661935.1"/>
    </source>
</evidence>
<proteinExistence type="predicted"/>
<gene>
    <name evidence="1" type="ORF">KME15_24995</name>
</gene>